<dbReference type="GO" id="GO:0016747">
    <property type="term" value="F:acyltransferase activity, transferring groups other than amino-acyl groups"/>
    <property type="evidence" value="ECO:0007669"/>
    <property type="project" value="InterPro"/>
</dbReference>
<name>K2N7C4_9HYPH</name>
<keyword evidence="3" id="KW-1185">Reference proteome</keyword>
<evidence type="ECO:0000259" key="1">
    <source>
        <dbReference type="PROSITE" id="PS51186"/>
    </source>
</evidence>
<dbReference type="STRING" id="391937.NA2_04516"/>
<dbReference type="AlphaFoldDB" id="K2N7C4"/>
<evidence type="ECO:0000313" key="2">
    <source>
        <dbReference type="EMBL" id="EKF20023.1"/>
    </source>
</evidence>
<organism evidence="2 3">
    <name type="scientific">Nitratireductor pacificus pht-3B</name>
    <dbReference type="NCBI Taxonomy" id="391937"/>
    <lineage>
        <taxon>Bacteria</taxon>
        <taxon>Pseudomonadati</taxon>
        <taxon>Pseudomonadota</taxon>
        <taxon>Alphaproteobacteria</taxon>
        <taxon>Hyphomicrobiales</taxon>
        <taxon>Phyllobacteriaceae</taxon>
        <taxon>Nitratireductor</taxon>
    </lineage>
</organism>
<dbReference type="OrthoDB" id="4016818at2"/>
<comment type="caution">
    <text evidence="2">The sequence shown here is derived from an EMBL/GenBank/DDBJ whole genome shotgun (WGS) entry which is preliminary data.</text>
</comment>
<keyword evidence="2" id="KW-0808">Transferase</keyword>
<reference evidence="2 3" key="1">
    <citation type="journal article" date="2012" name="J. Bacteriol.">
        <title>Genome Sequence of Nitratireductor pacificus Type Strain pht-3B.</title>
        <authorList>
            <person name="Lai Q."/>
            <person name="Li G."/>
            <person name="Shao Z."/>
        </authorList>
    </citation>
    <scope>NUCLEOTIDE SEQUENCE [LARGE SCALE GENOMIC DNA]</scope>
    <source>
        <strain evidence="3">pht-3B</strain>
    </source>
</reference>
<evidence type="ECO:0000313" key="3">
    <source>
        <dbReference type="Proteomes" id="UP000006786"/>
    </source>
</evidence>
<dbReference type="CDD" id="cd04301">
    <property type="entry name" value="NAT_SF"/>
    <property type="match status" value="1"/>
</dbReference>
<dbReference type="Pfam" id="PF00583">
    <property type="entry name" value="Acetyltransf_1"/>
    <property type="match status" value="1"/>
</dbReference>
<dbReference type="Gene3D" id="3.40.630.30">
    <property type="match status" value="1"/>
</dbReference>
<dbReference type="PROSITE" id="PS51186">
    <property type="entry name" value="GNAT"/>
    <property type="match status" value="1"/>
</dbReference>
<gene>
    <name evidence="2" type="ORF">NA2_04516</name>
</gene>
<dbReference type="EMBL" id="AMRM01000004">
    <property type="protein sequence ID" value="EKF20023.1"/>
    <property type="molecule type" value="Genomic_DNA"/>
</dbReference>
<protein>
    <submittedName>
        <fullName evidence="2">GCN5-related N-acetyltransferase</fullName>
    </submittedName>
</protein>
<feature type="domain" description="N-acetyltransferase" evidence="1">
    <location>
        <begin position="21"/>
        <end position="151"/>
    </location>
</feature>
<dbReference type="RefSeq" id="WP_008594691.1">
    <property type="nucleotide sequence ID" value="NZ_AMRM01000004.1"/>
</dbReference>
<proteinExistence type="predicted"/>
<dbReference type="SUPFAM" id="SSF55729">
    <property type="entry name" value="Acyl-CoA N-acyltransferases (Nat)"/>
    <property type="match status" value="1"/>
</dbReference>
<sequence>MPDLIVPLYKLAAEAPREDGVVIRRAITPEMHVVCDFATQHFGRNWASECAVAFAAQPAGVLIAVEDGALLGFACYDATAKGFFGPTGVAEAARGRGVGAGLLMATLHAMRHAGYAYAVIGAAGPVDFYKRQCGAIEIPGSDPGIYEGMLR</sequence>
<dbReference type="InterPro" id="IPR016181">
    <property type="entry name" value="Acyl_CoA_acyltransferase"/>
</dbReference>
<dbReference type="Proteomes" id="UP000006786">
    <property type="component" value="Unassembled WGS sequence"/>
</dbReference>
<dbReference type="eggNOG" id="COG0456">
    <property type="taxonomic scope" value="Bacteria"/>
</dbReference>
<dbReference type="PATRIC" id="fig|391937.3.peg.931"/>
<dbReference type="InterPro" id="IPR000182">
    <property type="entry name" value="GNAT_dom"/>
</dbReference>
<accession>K2N7C4</accession>